<gene>
    <name evidence="2" type="ORF">GOC74_12215</name>
</gene>
<dbReference type="OrthoDB" id="350397at2157"/>
<dbReference type="RefSeq" id="WP_170094360.1">
    <property type="nucleotide sequence ID" value="NZ_WOYG01000001.1"/>
</dbReference>
<accession>A0A847UC60</accession>
<sequence length="164" mass="19031">MTRMIKTGRQDLYIKYVERAEAARESDDEDDEPSDEASQDSDYFFEYQYELFSFAATLGFLHDEKVSEDASYGQDIRRVEQINEDNPHREAIDFVTNVVKAAERVDEDDAWEEVLRYADAGVEIFDAETDDELDFVRFVQDASDDRWQQRLEETIGTPSDVGSL</sequence>
<evidence type="ECO:0000256" key="1">
    <source>
        <dbReference type="SAM" id="MobiDB-lite"/>
    </source>
</evidence>
<proteinExistence type="predicted"/>
<evidence type="ECO:0000313" key="2">
    <source>
        <dbReference type="EMBL" id="NLV10689.1"/>
    </source>
</evidence>
<feature type="compositionally biased region" description="Acidic residues" evidence="1">
    <location>
        <begin position="26"/>
        <end position="39"/>
    </location>
</feature>
<organism evidence="2 3">
    <name type="scientific">Halomicrobium mukohataei</name>
    <dbReference type="NCBI Taxonomy" id="57705"/>
    <lineage>
        <taxon>Archaea</taxon>
        <taxon>Methanobacteriati</taxon>
        <taxon>Methanobacteriota</taxon>
        <taxon>Stenosarchaea group</taxon>
        <taxon>Halobacteria</taxon>
        <taxon>Halobacteriales</taxon>
        <taxon>Haloarculaceae</taxon>
        <taxon>Halomicrobium</taxon>
    </lineage>
</organism>
<name>A0A847UC60_9EURY</name>
<dbReference type="EMBL" id="WOYG01000001">
    <property type="protein sequence ID" value="NLV10689.1"/>
    <property type="molecule type" value="Genomic_DNA"/>
</dbReference>
<comment type="caution">
    <text evidence="2">The sequence shown here is derived from an EMBL/GenBank/DDBJ whole genome shotgun (WGS) entry which is preliminary data.</text>
</comment>
<dbReference type="AlphaFoldDB" id="A0A847UC60"/>
<feature type="region of interest" description="Disordered" evidence="1">
    <location>
        <begin position="20"/>
        <end position="40"/>
    </location>
</feature>
<dbReference type="Proteomes" id="UP000608662">
    <property type="component" value="Unassembled WGS sequence"/>
</dbReference>
<evidence type="ECO:0000313" key="3">
    <source>
        <dbReference type="Proteomes" id="UP000608662"/>
    </source>
</evidence>
<protein>
    <submittedName>
        <fullName evidence="2">Uncharacterized protein</fullName>
    </submittedName>
</protein>
<reference evidence="2" key="1">
    <citation type="submission" date="2019-12" db="EMBL/GenBank/DDBJ databases">
        <title>Whole-genome sequence of Halomicrobium mukohataei pws1.</title>
        <authorList>
            <person name="Verma D.K."/>
            <person name="Gopal K."/>
            <person name="Prasad E.S."/>
        </authorList>
    </citation>
    <scope>NUCLEOTIDE SEQUENCE</scope>
    <source>
        <strain evidence="2">Pws1</strain>
    </source>
</reference>